<reference evidence="2 3" key="1">
    <citation type="journal article" date="2000" name="DNA Res.">
        <title>Complete genome structure of the nitrogen-fixing symbiotic bacterium Mesorhizobium loti.</title>
        <authorList>
            <person name="Kaneko T."/>
            <person name="Nakamura Y."/>
            <person name="Sato S."/>
            <person name="Asamizu E."/>
            <person name="Kato T."/>
            <person name="Sasamoto S."/>
            <person name="Watanabe A."/>
            <person name="Idesawa K."/>
            <person name="Ishikawa A."/>
            <person name="Kawashima K."/>
            <person name="Kimura T."/>
            <person name="Kishida Y."/>
            <person name="Kiyokawa C."/>
            <person name="Kohara M."/>
            <person name="Matsumoto M."/>
            <person name="Matsuno A."/>
            <person name="Mochizuki Y."/>
            <person name="Nakayama S."/>
            <person name="Nakazaki N."/>
            <person name="Shimpo S."/>
            <person name="Sugimoto M."/>
            <person name="Takeuchi C."/>
            <person name="Yamada M."/>
            <person name="Tabata S."/>
        </authorList>
    </citation>
    <scope>NUCLEOTIDE SEQUENCE [LARGE SCALE GENOMIC DNA]</scope>
    <source>
        <strain evidence="3">LMG 29417 / CECT 9101 / MAFF 303099</strain>
    </source>
</reference>
<dbReference type="eggNOG" id="COG4976">
    <property type="taxonomic scope" value="Bacteria"/>
</dbReference>
<dbReference type="KEGG" id="mlo:mlr5368"/>
<dbReference type="CDD" id="cd02440">
    <property type="entry name" value="AdoMet_MTases"/>
    <property type="match status" value="1"/>
</dbReference>
<protein>
    <submittedName>
        <fullName evidence="2">Mlr5368 protein</fullName>
    </submittedName>
</protein>
<proteinExistence type="predicted"/>
<evidence type="ECO:0000313" key="2">
    <source>
        <dbReference type="EMBL" id="BAB51829.1"/>
    </source>
</evidence>
<dbReference type="HOGENOM" id="CLU_090201_3_0_5"/>
<sequence>MGMAASFARASSVIMPAPPRRYFSRQRFHNFRRLAIIGSKATRSGDTAAMTDGKHLDALTAAYAAKRPEEVAALYDRWSRTYDADMSAAGYRHPTICLALLTRHLPRGAAPLLDAGAGTGLIGEWLDISGYPEVEALDISQGMLDQAARKGVYSALHCLALGGALPFADDAYAGIVSAGVFTSGHVGVEGLNELIRICRPGGVIVLTVKNTLWEQGFAARIAELEAQGVVTRAEETRPYVSMPGEADTVPSRGLALRVN</sequence>
<dbReference type="EMBL" id="BA000012">
    <property type="protein sequence ID" value="BAB51829.1"/>
    <property type="molecule type" value="Genomic_DNA"/>
</dbReference>
<name>Q98BZ2_RHILO</name>
<dbReference type="Proteomes" id="UP000000552">
    <property type="component" value="Chromosome"/>
</dbReference>
<dbReference type="InterPro" id="IPR050508">
    <property type="entry name" value="Methyltransf_Superfamily"/>
</dbReference>
<dbReference type="Pfam" id="PF08241">
    <property type="entry name" value="Methyltransf_11"/>
    <property type="match status" value="1"/>
</dbReference>
<feature type="domain" description="Methyltransferase type 11" evidence="1">
    <location>
        <begin position="113"/>
        <end position="206"/>
    </location>
</feature>
<evidence type="ECO:0000313" key="3">
    <source>
        <dbReference type="Proteomes" id="UP000000552"/>
    </source>
</evidence>
<dbReference type="Gene3D" id="3.40.50.150">
    <property type="entry name" value="Vaccinia Virus protein VP39"/>
    <property type="match status" value="1"/>
</dbReference>
<dbReference type="InterPro" id="IPR013216">
    <property type="entry name" value="Methyltransf_11"/>
</dbReference>
<dbReference type="AlphaFoldDB" id="Q98BZ2"/>
<gene>
    <name evidence="2" type="ordered locus">mlr5368</name>
</gene>
<dbReference type="GO" id="GO:0008757">
    <property type="term" value="F:S-adenosylmethionine-dependent methyltransferase activity"/>
    <property type="evidence" value="ECO:0007669"/>
    <property type="project" value="InterPro"/>
</dbReference>
<evidence type="ECO:0000259" key="1">
    <source>
        <dbReference type="Pfam" id="PF08241"/>
    </source>
</evidence>
<dbReference type="PANTHER" id="PTHR42912">
    <property type="entry name" value="METHYLTRANSFERASE"/>
    <property type="match status" value="1"/>
</dbReference>
<accession>Q98BZ2</accession>
<organism evidence="2 3">
    <name type="scientific">Mesorhizobium japonicum (strain LMG 29417 / CECT 9101 / MAFF 303099)</name>
    <name type="common">Mesorhizobium loti (strain MAFF 303099)</name>
    <dbReference type="NCBI Taxonomy" id="266835"/>
    <lineage>
        <taxon>Bacteria</taxon>
        <taxon>Pseudomonadati</taxon>
        <taxon>Pseudomonadota</taxon>
        <taxon>Alphaproteobacteria</taxon>
        <taxon>Hyphomicrobiales</taxon>
        <taxon>Phyllobacteriaceae</taxon>
        <taxon>Mesorhizobium</taxon>
    </lineage>
</organism>
<dbReference type="InterPro" id="IPR029063">
    <property type="entry name" value="SAM-dependent_MTases_sf"/>
</dbReference>
<dbReference type="SUPFAM" id="SSF53335">
    <property type="entry name" value="S-adenosyl-L-methionine-dependent methyltransferases"/>
    <property type="match status" value="1"/>
</dbReference>